<organism evidence="1 2">
    <name type="scientific">Mytilus galloprovincialis</name>
    <name type="common">Mediterranean mussel</name>
    <dbReference type="NCBI Taxonomy" id="29158"/>
    <lineage>
        <taxon>Eukaryota</taxon>
        <taxon>Metazoa</taxon>
        <taxon>Spiralia</taxon>
        <taxon>Lophotrochozoa</taxon>
        <taxon>Mollusca</taxon>
        <taxon>Bivalvia</taxon>
        <taxon>Autobranchia</taxon>
        <taxon>Pteriomorphia</taxon>
        <taxon>Mytilida</taxon>
        <taxon>Mytiloidea</taxon>
        <taxon>Mytilidae</taxon>
        <taxon>Mytilinae</taxon>
        <taxon>Mytilus</taxon>
    </lineage>
</organism>
<dbReference type="Proteomes" id="UP000596742">
    <property type="component" value="Unassembled WGS sequence"/>
</dbReference>
<protein>
    <submittedName>
        <fullName evidence="1">Uncharacterized protein</fullName>
    </submittedName>
</protein>
<name>A0A8B6HL16_MYTGA</name>
<reference evidence="1" key="1">
    <citation type="submission" date="2018-11" db="EMBL/GenBank/DDBJ databases">
        <authorList>
            <person name="Alioto T."/>
            <person name="Alioto T."/>
        </authorList>
    </citation>
    <scope>NUCLEOTIDE SEQUENCE</scope>
</reference>
<comment type="caution">
    <text evidence="1">The sequence shown here is derived from an EMBL/GenBank/DDBJ whole genome shotgun (WGS) entry which is preliminary data.</text>
</comment>
<evidence type="ECO:0000313" key="2">
    <source>
        <dbReference type="Proteomes" id="UP000596742"/>
    </source>
</evidence>
<accession>A0A8B6HL16</accession>
<keyword evidence="2" id="KW-1185">Reference proteome</keyword>
<gene>
    <name evidence="1" type="ORF">MGAL_10B031047</name>
</gene>
<proteinExistence type="predicted"/>
<dbReference type="EMBL" id="UYJE01010163">
    <property type="protein sequence ID" value="VDI80300.1"/>
    <property type="molecule type" value="Genomic_DNA"/>
</dbReference>
<evidence type="ECO:0000313" key="1">
    <source>
        <dbReference type="EMBL" id="VDI80300.1"/>
    </source>
</evidence>
<dbReference type="AlphaFoldDB" id="A0A8B6HL16"/>
<sequence length="124" mass="14132">MTLSCTSVINTNSYSLDVFLITYAVLSKPLYDIGDQKKMTTKLKSIRAGHGSAVSRILRRFDERSETEKNQYGRSTETFESQSATATYTFYTNTKSRENWPKTNSPQKFLSSQLRILQGIPLFV</sequence>